<feature type="transmembrane region" description="Helical" evidence="1">
    <location>
        <begin position="20"/>
        <end position="40"/>
    </location>
</feature>
<evidence type="ECO:0000313" key="3">
    <source>
        <dbReference type="Proteomes" id="UP000321769"/>
    </source>
</evidence>
<sequence>MLLPAAKTAADAGASDSAISLIGLGGVVVGAVIGLAGVWLQTRHSRRLDERDQRRTLYAKILEQVGKLDTQDLWLEEIELQLRPYVENLGTERPSDAQLQSLDPENRRGWQSLVDKQAEHSQVASSLVTEIEHLVFQLELIAPEDTSRIGRAYATSQRDESVRDDLKDAYLAYGRRDLASGWLERRKLDKRAREKSSHLQT</sequence>
<dbReference type="EMBL" id="BJZQ01000001">
    <property type="protein sequence ID" value="GEO88160.1"/>
    <property type="molecule type" value="Genomic_DNA"/>
</dbReference>
<keyword evidence="1" id="KW-0472">Membrane</keyword>
<keyword evidence="1" id="KW-0812">Transmembrane</keyword>
<accession>A0A512HS02</accession>
<proteinExistence type="predicted"/>
<dbReference type="Proteomes" id="UP000321769">
    <property type="component" value="Unassembled WGS sequence"/>
</dbReference>
<reference evidence="2 3" key="1">
    <citation type="submission" date="2019-07" db="EMBL/GenBank/DDBJ databases">
        <title>Whole genome shotgun sequence of Aeromicrobium flavum NBRC 107625.</title>
        <authorList>
            <person name="Hosoyama A."/>
            <person name="Uohara A."/>
            <person name="Ohji S."/>
            <person name="Ichikawa N."/>
        </authorList>
    </citation>
    <scope>NUCLEOTIDE SEQUENCE [LARGE SCALE GENOMIC DNA]</scope>
    <source>
        <strain evidence="2 3">NBRC 107625</strain>
    </source>
</reference>
<comment type="caution">
    <text evidence="2">The sequence shown here is derived from an EMBL/GenBank/DDBJ whole genome shotgun (WGS) entry which is preliminary data.</text>
</comment>
<evidence type="ECO:0000256" key="1">
    <source>
        <dbReference type="SAM" id="Phobius"/>
    </source>
</evidence>
<name>A0A512HS02_9ACTN</name>
<keyword evidence="1" id="KW-1133">Transmembrane helix</keyword>
<organism evidence="2 3">
    <name type="scientific">Aeromicrobium flavum</name>
    <dbReference type="NCBI Taxonomy" id="416568"/>
    <lineage>
        <taxon>Bacteria</taxon>
        <taxon>Bacillati</taxon>
        <taxon>Actinomycetota</taxon>
        <taxon>Actinomycetes</taxon>
        <taxon>Propionibacteriales</taxon>
        <taxon>Nocardioidaceae</taxon>
        <taxon>Aeromicrobium</taxon>
    </lineage>
</organism>
<gene>
    <name evidence="2" type="ORF">AFL01nite_04870</name>
</gene>
<keyword evidence="3" id="KW-1185">Reference proteome</keyword>
<evidence type="ECO:0000313" key="2">
    <source>
        <dbReference type="EMBL" id="GEO88160.1"/>
    </source>
</evidence>
<dbReference type="RefSeq" id="WP_146825483.1">
    <property type="nucleotide sequence ID" value="NZ_BAAAYQ010000001.1"/>
</dbReference>
<dbReference type="AlphaFoldDB" id="A0A512HS02"/>
<protein>
    <submittedName>
        <fullName evidence="2">Uncharacterized protein</fullName>
    </submittedName>
</protein>